<accession>A0ACB8ALI9</accession>
<dbReference type="Proteomes" id="UP000790377">
    <property type="component" value="Unassembled WGS sequence"/>
</dbReference>
<sequence length="407" mass="44068">MDHGNLASEERQNESSNVPPPLQDLLLVIFIHGFKGTESSFGSFPSRLEHILTETIDNVHVKCAVFPAYETKGKLVCDVHHYCGLRVMSSWLTVEQQDEAVERFADWLTTLTVEKEVANGQGGGAGKANIVLCGHSMGGLLAADALLSFVHSRPDKNAPLWPKIIACIAFDTPFLGLHPVVFKNSATKAIEYATTARTAVSDVFSIFSQDKSPPSVSPKPPMPSITAGSTSAAGSVWSKWVPAAYAIGGAVVAGAAAGTAYYKRDDIGIGYNWATDHMKYVQNLWDKDALNRRLEDLINAEKQHGVLVRVFYTFLPPSPPAYSTSRTFSILPSRTSSAATHFIASRNTLAIDEIQAHISMFDPKSNDGYYELGLQTAKAIRETIHNQRGSAPATGSDATINADVTTR</sequence>
<reference evidence="1" key="1">
    <citation type="journal article" date="2021" name="New Phytol.">
        <title>Evolutionary innovations through gain and loss of genes in the ectomycorrhizal Boletales.</title>
        <authorList>
            <person name="Wu G."/>
            <person name="Miyauchi S."/>
            <person name="Morin E."/>
            <person name="Kuo A."/>
            <person name="Drula E."/>
            <person name="Varga T."/>
            <person name="Kohler A."/>
            <person name="Feng B."/>
            <person name="Cao Y."/>
            <person name="Lipzen A."/>
            <person name="Daum C."/>
            <person name="Hundley H."/>
            <person name="Pangilinan J."/>
            <person name="Johnson J."/>
            <person name="Barry K."/>
            <person name="LaButti K."/>
            <person name="Ng V."/>
            <person name="Ahrendt S."/>
            <person name="Min B."/>
            <person name="Choi I.G."/>
            <person name="Park H."/>
            <person name="Plett J.M."/>
            <person name="Magnuson J."/>
            <person name="Spatafora J.W."/>
            <person name="Nagy L.G."/>
            <person name="Henrissat B."/>
            <person name="Grigoriev I.V."/>
            <person name="Yang Z.L."/>
            <person name="Xu J."/>
            <person name="Martin F.M."/>
        </authorList>
    </citation>
    <scope>NUCLEOTIDE SEQUENCE</scope>
    <source>
        <strain evidence="1">ATCC 28755</strain>
    </source>
</reference>
<organism evidence="1 2">
    <name type="scientific">Hygrophoropsis aurantiaca</name>
    <dbReference type="NCBI Taxonomy" id="72124"/>
    <lineage>
        <taxon>Eukaryota</taxon>
        <taxon>Fungi</taxon>
        <taxon>Dikarya</taxon>
        <taxon>Basidiomycota</taxon>
        <taxon>Agaricomycotina</taxon>
        <taxon>Agaricomycetes</taxon>
        <taxon>Agaricomycetidae</taxon>
        <taxon>Boletales</taxon>
        <taxon>Coniophorineae</taxon>
        <taxon>Hygrophoropsidaceae</taxon>
        <taxon>Hygrophoropsis</taxon>
    </lineage>
</organism>
<evidence type="ECO:0000313" key="2">
    <source>
        <dbReference type="Proteomes" id="UP000790377"/>
    </source>
</evidence>
<keyword evidence="2" id="KW-1185">Reference proteome</keyword>
<protein>
    <submittedName>
        <fullName evidence="1">Uncharacterized protein</fullName>
    </submittedName>
</protein>
<proteinExistence type="predicted"/>
<feature type="non-terminal residue" evidence="1">
    <location>
        <position position="1"/>
    </location>
</feature>
<dbReference type="EMBL" id="MU267614">
    <property type="protein sequence ID" value="KAH7914406.1"/>
    <property type="molecule type" value="Genomic_DNA"/>
</dbReference>
<evidence type="ECO:0000313" key="1">
    <source>
        <dbReference type="EMBL" id="KAH7914406.1"/>
    </source>
</evidence>
<gene>
    <name evidence="1" type="ORF">BJ138DRAFT_1177332</name>
</gene>
<comment type="caution">
    <text evidence="1">The sequence shown here is derived from an EMBL/GenBank/DDBJ whole genome shotgun (WGS) entry which is preliminary data.</text>
</comment>
<name>A0ACB8ALI9_9AGAM</name>